<name>A0A498PND2_9MYCO</name>
<dbReference type="Proteomes" id="UP000273307">
    <property type="component" value="Unassembled WGS sequence"/>
</dbReference>
<sequence length="279" mass="30611">MRISGLGKKAGEVMVTIADSAPPPTATSGITPTGNDDSGTKVLDGQLREALAFEAPYVLDRLLSDRVVETRAQAEELFTEVKKYLVLCELSHDMAIGMYSEMVDAAWHTFILFTDQYADYGRRFFGHYLNHTPTIHSDPGHNGKGATAAKIRLPAIPVNGMGPRRKSTFTDFRERYEALFGQPLPDVWHDVCFITVNRRMLVDDRRGRLTLARSDGYVALYRDDGAAVLSVNDMACAALQFIIAAGVFYVRELPGGLTDDEKVGLAQALVRSGALKVAP</sequence>
<feature type="region of interest" description="Disordered" evidence="1">
    <location>
        <begin position="17"/>
        <end position="37"/>
    </location>
</feature>
<feature type="compositionally biased region" description="Polar residues" evidence="1">
    <location>
        <begin position="26"/>
        <end position="37"/>
    </location>
</feature>
<dbReference type="AlphaFoldDB" id="A0A498PND2"/>
<evidence type="ECO:0000256" key="1">
    <source>
        <dbReference type="SAM" id="MobiDB-lite"/>
    </source>
</evidence>
<evidence type="ECO:0000313" key="2">
    <source>
        <dbReference type="EMBL" id="VBA34729.1"/>
    </source>
</evidence>
<evidence type="ECO:0000313" key="3">
    <source>
        <dbReference type="Proteomes" id="UP000273307"/>
    </source>
</evidence>
<reference evidence="2 3" key="1">
    <citation type="submission" date="2018-09" db="EMBL/GenBank/DDBJ databases">
        <authorList>
            <person name="Tagini F."/>
        </authorList>
    </citation>
    <scope>NUCLEOTIDE SEQUENCE [LARGE SCALE GENOMIC DNA]</scope>
    <source>
        <strain evidence="2 3">MK136</strain>
    </source>
</reference>
<gene>
    <name evidence="2" type="ORF">LAUMK136_00799</name>
</gene>
<proteinExistence type="predicted"/>
<protein>
    <submittedName>
        <fullName evidence="2">Uncharacterized protein</fullName>
    </submittedName>
</protein>
<organism evidence="2 3">
    <name type="scientific">Mycobacterium attenuatum</name>
    <dbReference type="NCBI Taxonomy" id="2341086"/>
    <lineage>
        <taxon>Bacteria</taxon>
        <taxon>Bacillati</taxon>
        <taxon>Actinomycetota</taxon>
        <taxon>Actinomycetes</taxon>
        <taxon>Mycobacteriales</taxon>
        <taxon>Mycobacteriaceae</taxon>
        <taxon>Mycobacterium</taxon>
    </lineage>
</organism>
<keyword evidence="3" id="KW-1185">Reference proteome</keyword>
<accession>A0A498PND2</accession>
<dbReference type="EMBL" id="UPHP01000021">
    <property type="protein sequence ID" value="VBA34729.1"/>
    <property type="molecule type" value="Genomic_DNA"/>
</dbReference>